<dbReference type="Gene3D" id="1.20.920.10">
    <property type="entry name" value="Bromodomain-like"/>
    <property type="match status" value="1"/>
</dbReference>
<dbReference type="PANTHER" id="PTHR13900">
    <property type="entry name" value="TRANSCRIPTION INITIATION FACTOR TFIID"/>
    <property type="match status" value="1"/>
</dbReference>
<dbReference type="InterPro" id="IPR036427">
    <property type="entry name" value="Bromodomain-like_sf"/>
</dbReference>
<dbReference type="PROSITE" id="PS00633">
    <property type="entry name" value="BROMODOMAIN_1"/>
    <property type="match status" value="1"/>
</dbReference>
<reference evidence="9" key="1">
    <citation type="journal article" date="2024" name="BMC Genomics">
        <title>Functional annotation of a divergent genome using sequence and structure-based similarity.</title>
        <authorList>
            <person name="Svedberg D."/>
            <person name="Winiger R.R."/>
            <person name="Berg A."/>
            <person name="Sharma H."/>
            <person name="Tellgren-Roth C."/>
            <person name="Debrunner-Vossbrinck B.A."/>
            <person name="Vossbrinck C.R."/>
            <person name="Barandun J."/>
        </authorList>
    </citation>
    <scope>NUCLEOTIDE SEQUENCE</scope>
    <source>
        <strain evidence="9">Illinois isolate</strain>
    </source>
</reference>
<dbReference type="Proteomes" id="UP001334084">
    <property type="component" value="Chromosome 7"/>
</dbReference>
<evidence type="ECO:0000259" key="8">
    <source>
        <dbReference type="PROSITE" id="PS50014"/>
    </source>
</evidence>
<dbReference type="InterPro" id="IPR022591">
    <property type="entry name" value="TAF1_HAT_dom"/>
</dbReference>
<keyword evidence="3" id="KW-0805">Transcription regulation</keyword>
<dbReference type="GeneID" id="90541942"/>
<dbReference type="KEGG" id="vnx:VNE69_07186"/>
<dbReference type="Pfam" id="PF15288">
    <property type="entry name" value="zf-CCHC_6"/>
    <property type="match status" value="1"/>
</dbReference>
<proteinExistence type="inferred from homology"/>
<evidence type="ECO:0000313" key="9">
    <source>
        <dbReference type="EMBL" id="WUR04120.1"/>
    </source>
</evidence>
<keyword evidence="4 7" id="KW-0103">Bromodomain</keyword>
<keyword evidence="10" id="KW-1185">Reference proteome</keyword>
<sequence length="878" mass="103064">MDQDKNIIKEKSHLPKSFLDLLVTEKPFTYKFRKFKPRKIRNEILTYETDDQTKFRNSTAYARAPNSVLQNICGSAKNIGLKSFLKRKQVEKDMETQYEQIIEKNKIEEEKYPFDIIDWEKDIIYDTDNIQEDELPSMNFSLDTSKNVNNRENFLPSVTEFVDTIFEEKWEKNIIFDEDVQVKHKMYQTMYLEDPNLIFDKIDDKRNNKNKKRQKEYFSGDKPIKNKYNISNDKYYNQESKLKSNLGSFGVQHSVPALKLEPRFYKTNHTKDELRNFHRPPLVFPKGLLRFHDIIHKESSGSNIIKKNSELTLKDDAEFVLFEYSEEFPPFIVNSGMVSLINTYYRKTSTRDDYEADIPNLNVLDPDDPSPFFNFGDIKQGTTMKSLTNNLFTAPIFSHQNSDFLCILEKDEDSARLYARPINNIFCVGQEFPIDEIYAPHSRKLNIFCKNRLKVAAYRLFSSKDRTSKEFKISQLDQLFPYFSEGSKRKWLKEYADCIKRGKENVWILKPSSNILNEEDLRKLITPENICQYESMLASERRLIDSGYKCVTDSQDEEDDSMFIIPWQLTKNFINATNGKGLLELVGPADPTGIGEGFSFRKVKLIKGNETENRKIISEHQAKYKSEINKIWTKQISSLSSSREIEFDPKFEQSEDKKKEAQVPQSENTGLLIIRRTIVDEFGEREEIERITDSKVIKLYLKSRKNVNLEDKKSLLKCGNCGQAGHMKTNKTCPNFLQNKKPTKKKIETERRKARMIFQNLMLNLLNKFFSLPYSLAFHKPVSSKRFPDYHSVIENPIDLTTIKTKVRHNKYTLFSEFFDDLELMKNNCVKYNGVEHSLTKIAQNMCDMTKEVEEANKEKIQEAENIFIEYDFEDNEN</sequence>
<evidence type="ECO:0000256" key="2">
    <source>
        <dbReference type="ARBA" id="ARBA00009064"/>
    </source>
</evidence>
<evidence type="ECO:0000256" key="7">
    <source>
        <dbReference type="PROSITE-ProRule" id="PRU00035"/>
    </source>
</evidence>
<comment type="similarity">
    <text evidence="2">Belongs to the TAF1 family.</text>
</comment>
<evidence type="ECO:0000313" key="10">
    <source>
        <dbReference type="Proteomes" id="UP001334084"/>
    </source>
</evidence>
<keyword evidence="5" id="KW-0804">Transcription</keyword>
<evidence type="ECO:0000256" key="5">
    <source>
        <dbReference type="ARBA" id="ARBA00023163"/>
    </source>
</evidence>
<dbReference type="PANTHER" id="PTHR13900:SF0">
    <property type="entry name" value="TRANSCRIPTION INITIATION FACTOR TFIID SUBUNIT 1"/>
    <property type="match status" value="1"/>
</dbReference>
<dbReference type="GO" id="GO:0051123">
    <property type="term" value="P:RNA polymerase II preinitiation complex assembly"/>
    <property type="evidence" value="ECO:0007669"/>
    <property type="project" value="TreeGrafter"/>
</dbReference>
<dbReference type="PRINTS" id="PR00503">
    <property type="entry name" value="BROMODOMAIN"/>
</dbReference>
<dbReference type="SMART" id="SM00297">
    <property type="entry name" value="BROMO"/>
    <property type="match status" value="1"/>
</dbReference>
<name>A0AAX4JDS1_9MICR</name>
<feature type="domain" description="Bromo" evidence="8">
    <location>
        <begin position="770"/>
        <end position="840"/>
    </location>
</feature>
<evidence type="ECO:0000256" key="4">
    <source>
        <dbReference type="ARBA" id="ARBA00023117"/>
    </source>
</evidence>
<dbReference type="InterPro" id="IPR001487">
    <property type="entry name" value="Bromodomain"/>
</dbReference>
<dbReference type="InterPro" id="IPR041670">
    <property type="entry name" value="Znf-CCHC_6"/>
</dbReference>
<organism evidence="9 10">
    <name type="scientific">Vairimorpha necatrix</name>
    <dbReference type="NCBI Taxonomy" id="6039"/>
    <lineage>
        <taxon>Eukaryota</taxon>
        <taxon>Fungi</taxon>
        <taxon>Fungi incertae sedis</taxon>
        <taxon>Microsporidia</taxon>
        <taxon>Nosematidae</taxon>
        <taxon>Vairimorpha</taxon>
    </lineage>
</organism>
<keyword evidence="6" id="KW-0539">Nucleus</keyword>
<gene>
    <name evidence="9" type="ORF">VNE69_07186</name>
</gene>
<accession>A0AAX4JDS1</accession>
<dbReference type="Pfam" id="PF12157">
    <property type="entry name" value="DUF3591"/>
    <property type="match status" value="1"/>
</dbReference>
<dbReference type="GO" id="GO:0005669">
    <property type="term" value="C:transcription factor TFIID complex"/>
    <property type="evidence" value="ECO:0007669"/>
    <property type="project" value="InterPro"/>
</dbReference>
<dbReference type="InterPro" id="IPR040240">
    <property type="entry name" value="TAF1"/>
</dbReference>
<dbReference type="PROSITE" id="PS50014">
    <property type="entry name" value="BROMODOMAIN_2"/>
    <property type="match status" value="1"/>
</dbReference>
<dbReference type="Pfam" id="PF00439">
    <property type="entry name" value="Bromodomain"/>
    <property type="match status" value="1"/>
</dbReference>
<evidence type="ECO:0000256" key="1">
    <source>
        <dbReference type="ARBA" id="ARBA00004123"/>
    </source>
</evidence>
<dbReference type="GO" id="GO:0004402">
    <property type="term" value="F:histone acetyltransferase activity"/>
    <property type="evidence" value="ECO:0007669"/>
    <property type="project" value="InterPro"/>
</dbReference>
<dbReference type="InterPro" id="IPR018359">
    <property type="entry name" value="Bromodomain_CS"/>
</dbReference>
<protein>
    <submittedName>
        <fullName evidence="9">Transcription initiation factor TFIID subunit 1 (TAF1)</fullName>
    </submittedName>
</protein>
<evidence type="ECO:0000256" key="6">
    <source>
        <dbReference type="ARBA" id="ARBA00023242"/>
    </source>
</evidence>
<comment type="subcellular location">
    <subcellularLocation>
        <location evidence="1">Nucleus</location>
    </subcellularLocation>
</comment>
<dbReference type="GO" id="GO:0017025">
    <property type="term" value="F:TBP-class protein binding"/>
    <property type="evidence" value="ECO:0007669"/>
    <property type="project" value="InterPro"/>
</dbReference>
<dbReference type="GO" id="GO:0016251">
    <property type="term" value="F:RNA polymerase II general transcription initiation factor activity"/>
    <property type="evidence" value="ECO:0007669"/>
    <property type="project" value="InterPro"/>
</dbReference>
<dbReference type="SUPFAM" id="SSF47370">
    <property type="entry name" value="Bromodomain"/>
    <property type="match status" value="1"/>
</dbReference>
<dbReference type="EMBL" id="CP142732">
    <property type="protein sequence ID" value="WUR04120.1"/>
    <property type="molecule type" value="Genomic_DNA"/>
</dbReference>
<dbReference type="RefSeq" id="XP_065330265.1">
    <property type="nucleotide sequence ID" value="XM_065474193.1"/>
</dbReference>
<dbReference type="AlphaFoldDB" id="A0AAX4JDS1"/>
<evidence type="ECO:0000256" key="3">
    <source>
        <dbReference type="ARBA" id="ARBA00023015"/>
    </source>
</evidence>